<gene>
    <name evidence="1" type="ORF">XENOCAPTIV_000825</name>
</gene>
<reference evidence="1 2" key="1">
    <citation type="submission" date="2021-06" db="EMBL/GenBank/DDBJ databases">
        <authorList>
            <person name="Palmer J.M."/>
        </authorList>
    </citation>
    <scope>NUCLEOTIDE SEQUENCE [LARGE SCALE GENOMIC DNA]</scope>
    <source>
        <strain evidence="1 2">XC_2019</strain>
        <tissue evidence="1">Muscle</tissue>
    </source>
</reference>
<protein>
    <submittedName>
        <fullName evidence="1">Uncharacterized protein</fullName>
    </submittedName>
</protein>
<evidence type="ECO:0000313" key="1">
    <source>
        <dbReference type="EMBL" id="MEQ2197597.1"/>
    </source>
</evidence>
<accession>A0ABV0QP42</accession>
<comment type="caution">
    <text evidence="1">The sequence shown here is derived from an EMBL/GenBank/DDBJ whole genome shotgun (WGS) entry which is preliminary data.</text>
</comment>
<evidence type="ECO:0000313" key="2">
    <source>
        <dbReference type="Proteomes" id="UP001434883"/>
    </source>
</evidence>
<organism evidence="1 2">
    <name type="scientific">Xenoophorus captivus</name>
    <dbReference type="NCBI Taxonomy" id="1517983"/>
    <lineage>
        <taxon>Eukaryota</taxon>
        <taxon>Metazoa</taxon>
        <taxon>Chordata</taxon>
        <taxon>Craniata</taxon>
        <taxon>Vertebrata</taxon>
        <taxon>Euteleostomi</taxon>
        <taxon>Actinopterygii</taxon>
        <taxon>Neopterygii</taxon>
        <taxon>Teleostei</taxon>
        <taxon>Neoteleostei</taxon>
        <taxon>Acanthomorphata</taxon>
        <taxon>Ovalentaria</taxon>
        <taxon>Atherinomorphae</taxon>
        <taxon>Cyprinodontiformes</taxon>
        <taxon>Goodeidae</taxon>
        <taxon>Xenoophorus</taxon>
    </lineage>
</organism>
<proteinExistence type="predicted"/>
<dbReference type="EMBL" id="JAHRIN010017880">
    <property type="protein sequence ID" value="MEQ2197597.1"/>
    <property type="molecule type" value="Genomic_DNA"/>
</dbReference>
<keyword evidence="2" id="KW-1185">Reference proteome</keyword>
<sequence>MDSVPDTEVFESQEQITYRSFSTFGKETPVSQQHFFHPINHYHLLQKHHLSPHQGSLKREELKAFLPSPRAPYYAAYLSKYSICSGLKSSDFDVAVKETEFSADGLKFVSDLTHVL</sequence>
<dbReference type="Proteomes" id="UP001434883">
    <property type="component" value="Unassembled WGS sequence"/>
</dbReference>
<name>A0ABV0QP42_9TELE</name>